<gene>
    <name evidence="1" type="ORF">ANCDUO_25843</name>
</gene>
<accession>A0A0C2FGS3</accession>
<sequence length="82" mass="9275">MMEQVDLLPESASREELEQLLGEDEVQKCLCKETEHMTSFKLRARARYILSEALRIEDFLDVSTNPNRIGELMGASSNSLAS</sequence>
<keyword evidence="2" id="KW-1185">Reference proteome</keyword>
<dbReference type="Proteomes" id="UP000054047">
    <property type="component" value="Unassembled WGS sequence"/>
</dbReference>
<evidence type="ECO:0000313" key="1">
    <source>
        <dbReference type="EMBL" id="KIH44141.1"/>
    </source>
</evidence>
<organism evidence="1 2">
    <name type="scientific">Ancylostoma duodenale</name>
    <dbReference type="NCBI Taxonomy" id="51022"/>
    <lineage>
        <taxon>Eukaryota</taxon>
        <taxon>Metazoa</taxon>
        <taxon>Ecdysozoa</taxon>
        <taxon>Nematoda</taxon>
        <taxon>Chromadorea</taxon>
        <taxon>Rhabditida</taxon>
        <taxon>Rhabditina</taxon>
        <taxon>Rhabditomorpha</taxon>
        <taxon>Strongyloidea</taxon>
        <taxon>Ancylostomatidae</taxon>
        <taxon>Ancylostomatinae</taxon>
        <taxon>Ancylostoma</taxon>
    </lineage>
</organism>
<dbReference type="EMBL" id="KN780003">
    <property type="protein sequence ID" value="KIH44141.1"/>
    <property type="molecule type" value="Genomic_DNA"/>
</dbReference>
<protein>
    <submittedName>
        <fullName evidence="1">Uncharacterized protein</fullName>
    </submittedName>
</protein>
<dbReference type="Gene3D" id="1.20.1440.340">
    <property type="match status" value="1"/>
</dbReference>
<dbReference type="AlphaFoldDB" id="A0A0C2FGS3"/>
<reference evidence="1 2" key="1">
    <citation type="submission" date="2013-12" db="EMBL/GenBank/DDBJ databases">
        <title>Draft genome of the parsitic nematode Ancylostoma duodenale.</title>
        <authorList>
            <person name="Mitreva M."/>
        </authorList>
    </citation>
    <scope>NUCLEOTIDE SEQUENCE [LARGE SCALE GENOMIC DNA]</scope>
    <source>
        <strain evidence="1 2">Zhejiang</strain>
    </source>
</reference>
<proteinExistence type="predicted"/>
<feature type="non-terminal residue" evidence="1">
    <location>
        <position position="82"/>
    </location>
</feature>
<evidence type="ECO:0000313" key="2">
    <source>
        <dbReference type="Proteomes" id="UP000054047"/>
    </source>
</evidence>
<name>A0A0C2FGS3_9BILA</name>
<dbReference type="OrthoDB" id="5897331at2759"/>